<accession>A0A8B6GIQ0</accession>
<evidence type="ECO:0000313" key="2">
    <source>
        <dbReference type="Proteomes" id="UP000596742"/>
    </source>
</evidence>
<dbReference type="InterPro" id="IPR036397">
    <property type="entry name" value="RNaseH_sf"/>
</dbReference>
<evidence type="ECO:0008006" key="3">
    <source>
        <dbReference type="Google" id="ProtNLM"/>
    </source>
</evidence>
<dbReference type="OrthoDB" id="6040399at2759"/>
<protein>
    <recommendedName>
        <fullName evidence="3">Tc1-like transposase DDE domain-containing protein</fullName>
    </recommendedName>
</protein>
<keyword evidence="2" id="KW-1185">Reference proteome</keyword>
<gene>
    <name evidence="1" type="ORF">MGAL_10B078931</name>
</gene>
<evidence type="ECO:0000313" key="1">
    <source>
        <dbReference type="EMBL" id="VDI64161.1"/>
    </source>
</evidence>
<reference evidence="1" key="1">
    <citation type="submission" date="2018-11" db="EMBL/GenBank/DDBJ databases">
        <authorList>
            <person name="Alioto T."/>
            <person name="Alioto T."/>
        </authorList>
    </citation>
    <scope>NUCLEOTIDE SEQUENCE</scope>
</reference>
<dbReference type="Gene3D" id="3.30.420.10">
    <property type="entry name" value="Ribonuclease H-like superfamily/Ribonuclease H"/>
    <property type="match status" value="1"/>
</dbReference>
<sequence length="126" mass="14586">MCDRFGGGGVMVWAGITHCGRTDLKFINGSLTRLRYREEILSPIVQPFIAMHGNRHTFEQENDRCHAARVCTHYLRQNNIDILSWPALSTDLAPIKHFWNKLDKCERRCNQPTESVYQLRAALVEE</sequence>
<organism evidence="1 2">
    <name type="scientific">Mytilus galloprovincialis</name>
    <name type="common">Mediterranean mussel</name>
    <dbReference type="NCBI Taxonomy" id="29158"/>
    <lineage>
        <taxon>Eukaryota</taxon>
        <taxon>Metazoa</taxon>
        <taxon>Spiralia</taxon>
        <taxon>Lophotrochozoa</taxon>
        <taxon>Mollusca</taxon>
        <taxon>Bivalvia</taxon>
        <taxon>Autobranchia</taxon>
        <taxon>Pteriomorphia</taxon>
        <taxon>Mytilida</taxon>
        <taxon>Mytiloidea</taxon>
        <taxon>Mytilidae</taxon>
        <taxon>Mytilinae</taxon>
        <taxon>Mytilus</taxon>
    </lineage>
</organism>
<dbReference type="EMBL" id="UYJE01008468">
    <property type="protein sequence ID" value="VDI64161.1"/>
    <property type="molecule type" value="Genomic_DNA"/>
</dbReference>
<dbReference type="AlphaFoldDB" id="A0A8B6GIQ0"/>
<proteinExistence type="predicted"/>
<dbReference type="GO" id="GO:0003676">
    <property type="term" value="F:nucleic acid binding"/>
    <property type="evidence" value="ECO:0007669"/>
    <property type="project" value="InterPro"/>
</dbReference>
<dbReference type="Proteomes" id="UP000596742">
    <property type="component" value="Unassembled WGS sequence"/>
</dbReference>
<comment type="caution">
    <text evidence="1">The sequence shown here is derived from an EMBL/GenBank/DDBJ whole genome shotgun (WGS) entry which is preliminary data.</text>
</comment>
<name>A0A8B6GIQ0_MYTGA</name>